<dbReference type="CDD" id="cd00371">
    <property type="entry name" value="HMA"/>
    <property type="match status" value="1"/>
</dbReference>
<proteinExistence type="predicted"/>
<dbReference type="EMBL" id="CP032228">
    <property type="protein sequence ID" value="QFI62106.1"/>
    <property type="molecule type" value="Genomic_DNA"/>
</dbReference>
<dbReference type="Gene3D" id="3.30.70.100">
    <property type="match status" value="1"/>
</dbReference>
<reference evidence="3" key="1">
    <citation type="submission" date="2018-09" db="EMBL/GenBank/DDBJ databases">
        <title>Nocardia yunnanensis sp. nov., an actinomycete isolated from a soil sample.</title>
        <authorList>
            <person name="Zhang J."/>
        </authorList>
    </citation>
    <scope>NUCLEOTIDE SEQUENCE [LARGE SCALE GENOMIC DNA]</scope>
    <source>
        <strain evidence="3">21-3</strain>
    </source>
</reference>
<dbReference type="SUPFAM" id="SSF55008">
    <property type="entry name" value="HMA, heavy metal-associated domain"/>
    <property type="match status" value="1"/>
</dbReference>
<dbReference type="Pfam" id="PF00403">
    <property type="entry name" value="HMA"/>
    <property type="match status" value="1"/>
</dbReference>
<evidence type="ECO:0000313" key="3">
    <source>
        <dbReference type="Proteomes" id="UP000325385"/>
    </source>
</evidence>
<feature type="domain" description="HMA" evidence="1">
    <location>
        <begin position="1"/>
        <end position="62"/>
    </location>
</feature>
<dbReference type="GO" id="GO:0046872">
    <property type="term" value="F:metal ion binding"/>
    <property type="evidence" value="ECO:0007669"/>
    <property type="project" value="InterPro"/>
</dbReference>
<dbReference type="GeneID" id="69695965"/>
<accession>A0A5P6N827</accession>
<gene>
    <name evidence="2" type="ORF">D0Y83_01540</name>
</gene>
<dbReference type="PROSITE" id="PS50846">
    <property type="entry name" value="HMA_2"/>
    <property type="match status" value="1"/>
</dbReference>
<dbReference type="Proteomes" id="UP000325385">
    <property type="component" value="Chromosome"/>
</dbReference>
<dbReference type="InterPro" id="IPR006121">
    <property type="entry name" value="HMA_dom"/>
</dbReference>
<evidence type="ECO:0000259" key="1">
    <source>
        <dbReference type="PROSITE" id="PS50846"/>
    </source>
</evidence>
<dbReference type="InterPro" id="IPR036163">
    <property type="entry name" value="HMA_dom_sf"/>
</dbReference>
<evidence type="ECO:0000313" key="2">
    <source>
        <dbReference type="EMBL" id="QFI62106.1"/>
    </source>
</evidence>
<organism evidence="2 3">
    <name type="scientific">Qipengyuania flava</name>
    <dbReference type="NCBI Taxonomy" id="192812"/>
    <lineage>
        <taxon>Bacteria</taxon>
        <taxon>Pseudomonadati</taxon>
        <taxon>Pseudomonadota</taxon>
        <taxon>Alphaproteobacteria</taxon>
        <taxon>Sphingomonadales</taxon>
        <taxon>Erythrobacteraceae</taxon>
        <taxon>Qipengyuania</taxon>
    </lineage>
</organism>
<protein>
    <submittedName>
        <fullName evidence="2">Copper chaperone</fullName>
    </submittedName>
</protein>
<sequence length="65" mass="6764">MQFALQNMSCGSCVRHINQALAAVDPGAKVEADTVSRKITVDTKASQGDVEKALADAGYPATALQ</sequence>
<dbReference type="RefSeq" id="WP_067674567.1">
    <property type="nucleotide sequence ID" value="NZ_CP032228.1"/>
</dbReference>
<name>A0A5P6N827_9SPHN</name>
<dbReference type="AlphaFoldDB" id="A0A5P6N827"/>